<dbReference type="RefSeq" id="WP_064980724.1">
    <property type="nucleotide sequence ID" value="NZ_LZLC01000099.1"/>
</dbReference>
<feature type="domain" description="FAD dependent oxidoreductase" evidence="2">
    <location>
        <begin position="5"/>
        <end position="352"/>
    </location>
</feature>
<dbReference type="Gene3D" id="3.30.9.10">
    <property type="entry name" value="D-Amino Acid Oxidase, subunit A, domain 2"/>
    <property type="match status" value="1"/>
</dbReference>
<dbReference type="GO" id="GO:0005737">
    <property type="term" value="C:cytoplasm"/>
    <property type="evidence" value="ECO:0007669"/>
    <property type="project" value="TreeGrafter"/>
</dbReference>
<dbReference type="InterPro" id="IPR036188">
    <property type="entry name" value="FAD/NAD-bd_sf"/>
</dbReference>
<evidence type="ECO:0000256" key="1">
    <source>
        <dbReference type="ARBA" id="ARBA00023002"/>
    </source>
</evidence>
<dbReference type="Pfam" id="PF01266">
    <property type="entry name" value="DAO"/>
    <property type="match status" value="1"/>
</dbReference>
<dbReference type="OrthoDB" id="9806452at2"/>
<comment type="caution">
    <text evidence="3">The sequence shown here is derived from an EMBL/GenBank/DDBJ whole genome shotgun (WGS) entry which is preliminary data.</text>
</comment>
<gene>
    <name evidence="3" type="ORF">A5630_20650</name>
</gene>
<dbReference type="GO" id="GO:0016491">
    <property type="term" value="F:oxidoreductase activity"/>
    <property type="evidence" value="ECO:0007669"/>
    <property type="project" value="UniProtKB-KW"/>
</dbReference>
<dbReference type="SUPFAM" id="SSF51905">
    <property type="entry name" value="FAD/NAD(P)-binding domain"/>
    <property type="match status" value="1"/>
</dbReference>
<dbReference type="STRING" id="56689.GCA_001291445_04583"/>
<dbReference type="InterPro" id="IPR006076">
    <property type="entry name" value="FAD-dep_OxRdtase"/>
</dbReference>
<protein>
    <submittedName>
        <fullName evidence="3">FAD-dependent oxidoreductase</fullName>
    </submittedName>
</protein>
<proteinExistence type="predicted"/>
<dbReference type="PANTHER" id="PTHR13847:SF287">
    <property type="entry name" value="FAD-DEPENDENT OXIDOREDUCTASE DOMAIN-CONTAINING PROTEIN 1"/>
    <property type="match status" value="1"/>
</dbReference>
<sequence length="392" mass="41403">MASKAVVIGGGLIGLSIAHSLTQRGLTDVLVLERHQLASGGTGKSSGIVRAHYGVPSIAAMAWRSLPVIEQLGDAVGFRQVGYTVLVGEDNVDALSANTAMHQALGVEVELIDTDTLQKLWPMLETADVALASYEPHGGFADATQLALHFGQAARAAGARIRQNTPVARVVTAGDKVTGVMLENGDLIDADLVIVANGWWSAKLLAAMGIDFPIEAYRSELLIVDAGTPLPDLPVISDLISLQYCRVEGSGQFLVGNSDHTDFQKKFVDPDNYSNVAAEASVLAYGEKVMHRFPGFPEPAVTHTYAGVYDVPPDWNPVIAPVGGVDGLILAAGFAGHGFKISPAVGELVADLVFEGDSTDPDIPATDFRLERFAEGKPLNSLHPYVGAGEMR</sequence>
<keyword evidence="1" id="KW-0560">Oxidoreductase</keyword>
<evidence type="ECO:0000259" key="2">
    <source>
        <dbReference type="Pfam" id="PF01266"/>
    </source>
</evidence>
<dbReference type="EMBL" id="LZLC01000099">
    <property type="protein sequence ID" value="OBJ42524.1"/>
    <property type="molecule type" value="Genomic_DNA"/>
</dbReference>
<accession>A0A1A3H4G5</accession>
<reference evidence="4" key="1">
    <citation type="submission" date="2016-06" db="EMBL/GenBank/DDBJ databases">
        <authorList>
            <person name="Sutton G."/>
            <person name="Brinkac L."/>
            <person name="Sanka R."/>
            <person name="Adams M."/>
            <person name="Lau E."/>
            <person name="Garcia-Basteiro A."/>
            <person name="Lopez-Varela E."/>
            <person name="Palencia S."/>
        </authorList>
    </citation>
    <scope>NUCLEOTIDE SEQUENCE [LARGE SCALE GENOMIC DNA]</scope>
    <source>
        <strain evidence="4">1127319.6</strain>
    </source>
</reference>
<dbReference type="Proteomes" id="UP000093898">
    <property type="component" value="Unassembled WGS sequence"/>
</dbReference>
<organism evidence="3 4">
    <name type="scientific">Mycolicibacterium mucogenicum</name>
    <name type="common">Mycobacterium mucogenicum</name>
    <dbReference type="NCBI Taxonomy" id="56689"/>
    <lineage>
        <taxon>Bacteria</taxon>
        <taxon>Bacillati</taxon>
        <taxon>Actinomycetota</taxon>
        <taxon>Actinomycetes</taxon>
        <taxon>Mycobacteriales</taxon>
        <taxon>Mycobacteriaceae</taxon>
        <taxon>Mycolicibacterium</taxon>
    </lineage>
</organism>
<dbReference type="PANTHER" id="PTHR13847">
    <property type="entry name" value="SARCOSINE DEHYDROGENASE-RELATED"/>
    <property type="match status" value="1"/>
</dbReference>
<dbReference type="AlphaFoldDB" id="A0A1A3H4G5"/>
<evidence type="ECO:0000313" key="4">
    <source>
        <dbReference type="Proteomes" id="UP000093898"/>
    </source>
</evidence>
<name>A0A1A3H4G5_MYCMU</name>
<dbReference type="Gene3D" id="3.50.50.60">
    <property type="entry name" value="FAD/NAD(P)-binding domain"/>
    <property type="match status" value="1"/>
</dbReference>
<evidence type="ECO:0000313" key="3">
    <source>
        <dbReference type="EMBL" id="OBJ42524.1"/>
    </source>
</evidence>